<evidence type="ECO:0000256" key="3">
    <source>
        <dbReference type="ARBA" id="ARBA00012865"/>
    </source>
</evidence>
<keyword evidence="7" id="KW-1185">Reference proteome</keyword>
<dbReference type="Proteomes" id="UP000216339">
    <property type="component" value="Unassembled WGS sequence"/>
</dbReference>
<sequence>MRLLAAAVILASTASAQPLDLREDPGLSDALVGLTEAAGLGGSFDVGEDGTQVTSLVVVDLAGPEPVWGGVAPDAFLYPASVYKMYVAAEVLRQVLEGRYDLDDPRVVTPHNAVDTAREVLSDPRPLLAAGDTVTVGYLLDLMVTRSDNSAANELIDLATRPAVDSLMHRYGWEGSEVTRKFLPRSVEDEGYADVPSTMTSGRHAAEFLALAATDRLVHPWVSRRLVALLTNQLDKTKLAAGLPREAVYAHKTGWWSFWTHDVGVVRDGEVHYAIALLTPVLEAEARPRMAEVGAAVHALMRARGAR</sequence>
<comment type="catalytic activity">
    <reaction evidence="1">
        <text>a beta-lactam + H2O = a substituted beta-amino acid</text>
        <dbReference type="Rhea" id="RHEA:20401"/>
        <dbReference type="ChEBI" id="CHEBI:15377"/>
        <dbReference type="ChEBI" id="CHEBI:35627"/>
        <dbReference type="ChEBI" id="CHEBI:140347"/>
        <dbReference type="EC" id="3.5.2.6"/>
    </reaction>
</comment>
<dbReference type="Gene3D" id="3.40.710.10">
    <property type="entry name" value="DD-peptidase/beta-lactamase superfamily"/>
    <property type="match status" value="1"/>
</dbReference>
<dbReference type="InterPro" id="IPR000871">
    <property type="entry name" value="Beta-lactam_class-A"/>
</dbReference>
<feature type="chain" id="PRO_5012312186" description="beta-lactamase" evidence="4">
    <location>
        <begin position="17"/>
        <end position="307"/>
    </location>
</feature>
<dbReference type="SUPFAM" id="SSF56601">
    <property type="entry name" value="beta-lactamase/transpeptidase-like"/>
    <property type="match status" value="1"/>
</dbReference>
<evidence type="ECO:0000313" key="6">
    <source>
        <dbReference type="EMBL" id="PAP76446.1"/>
    </source>
</evidence>
<keyword evidence="4" id="KW-0732">Signal</keyword>
<proteinExistence type="inferred from homology"/>
<dbReference type="InterPro" id="IPR012338">
    <property type="entry name" value="Beta-lactam/transpept-like"/>
</dbReference>
<evidence type="ECO:0000256" key="4">
    <source>
        <dbReference type="SAM" id="SignalP"/>
    </source>
</evidence>
<comment type="similarity">
    <text evidence="2">Belongs to the class-A beta-lactamase family.</text>
</comment>
<dbReference type="Pfam" id="PF13354">
    <property type="entry name" value="Beta-lactamase2"/>
    <property type="match status" value="1"/>
</dbReference>
<dbReference type="EMBL" id="MQWD01000001">
    <property type="protein sequence ID" value="PAP76446.1"/>
    <property type="molecule type" value="Genomic_DNA"/>
</dbReference>
<dbReference type="PANTHER" id="PTHR35333">
    <property type="entry name" value="BETA-LACTAMASE"/>
    <property type="match status" value="1"/>
</dbReference>
<comment type="caution">
    <text evidence="6">The sequence shown here is derived from an EMBL/GenBank/DDBJ whole genome shotgun (WGS) entry which is preliminary data.</text>
</comment>
<dbReference type="GO" id="GO:0046677">
    <property type="term" value="P:response to antibiotic"/>
    <property type="evidence" value="ECO:0007669"/>
    <property type="project" value="InterPro"/>
</dbReference>
<dbReference type="GO" id="GO:0008800">
    <property type="term" value="F:beta-lactamase activity"/>
    <property type="evidence" value="ECO:0007669"/>
    <property type="project" value="UniProtKB-EC"/>
</dbReference>
<dbReference type="InterPro" id="IPR045155">
    <property type="entry name" value="Beta-lactam_cat"/>
</dbReference>
<organism evidence="6 7">
    <name type="scientific">Rubrivirga marina</name>
    <dbReference type="NCBI Taxonomy" id="1196024"/>
    <lineage>
        <taxon>Bacteria</taxon>
        <taxon>Pseudomonadati</taxon>
        <taxon>Rhodothermota</taxon>
        <taxon>Rhodothermia</taxon>
        <taxon>Rhodothermales</taxon>
        <taxon>Rubricoccaceae</taxon>
        <taxon>Rubrivirga</taxon>
    </lineage>
</organism>
<accession>A0A271IYX0</accession>
<protein>
    <recommendedName>
        <fullName evidence="3">beta-lactamase</fullName>
        <ecNumber evidence="3">3.5.2.6</ecNumber>
    </recommendedName>
</protein>
<name>A0A271IYX0_9BACT</name>
<dbReference type="GO" id="GO:0030655">
    <property type="term" value="P:beta-lactam antibiotic catabolic process"/>
    <property type="evidence" value="ECO:0007669"/>
    <property type="project" value="InterPro"/>
</dbReference>
<evidence type="ECO:0000256" key="1">
    <source>
        <dbReference type="ARBA" id="ARBA00001526"/>
    </source>
</evidence>
<evidence type="ECO:0000259" key="5">
    <source>
        <dbReference type="Pfam" id="PF13354"/>
    </source>
</evidence>
<feature type="signal peptide" evidence="4">
    <location>
        <begin position="1"/>
        <end position="16"/>
    </location>
</feature>
<evidence type="ECO:0000256" key="2">
    <source>
        <dbReference type="ARBA" id="ARBA00009009"/>
    </source>
</evidence>
<dbReference type="AlphaFoldDB" id="A0A271IYX0"/>
<evidence type="ECO:0000313" key="7">
    <source>
        <dbReference type="Proteomes" id="UP000216339"/>
    </source>
</evidence>
<dbReference type="PANTHER" id="PTHR35333:SF3">
    <property type="entry name" value="BETA-LACTAMASE-TYPE TRANSPEPTIDASE FOLD CONTAINING PROTEIN"/>
    <property type="match status" value="1"/>
</dbReference>
<reference evidence="6 7" key="1">
    <citation type="submission" date="2016-11" db="EMBL/GenBank/DDBJ databases">
        <title>Study of marine rhodopsin-containing bacteria.</title>
        <authorList>
            <person name="Yoshizawa S."/>
            <person name="Kumagai Y."/>
            <person name="Kogure K."/>
        </authorList>
    </citation>
    <scope>NUCLEOTIDE SEQUENCE [LARGE SCALE GENOMIC DNA]</scope>
    <source>
        <strain evidence="6 7">SAORIC-28</strain>
    </source>
</reference>
<gene>
    <name evidence="6" type="ORF">BSZ37_08325</name>
</gene>
<feature type="domain" description="Beta-lactamase class A catalytic" evidence="5">
    <location>
        <begin position="56"/>
        <end position="279"/>
    </location>
</feature>
<dbReference type="EC" id="3.5.2.6" evidence="3"/>
<dbReference type="RefSeq" id="WP_095510104.1">
    <property type="nucleotide sequence ID" value="NZ_MQWD01000001.1"/>
</dbReference>